<keyword evidence="9" id="KW-0378">Hydrolase</keyword>
<evidence type="ECO:0000256" key="12">
    <source>
        <dbReference type="ARBA" id="ARBA00029605"/>
    </source>
</evidence>
<evidence type="ECO:0000256" key="8">
    <source>
        <dbReference type="ARBA" id="ARBA00022670"/>
    </source>
</evidence>
<evidence type="ECO:0000313" key="21">
    <source>
        <dbReference type="Proteomes" id="UP001152795"/>
    </source>
</evidence>
<dbReference type="PRINTS" id="PR00481">
    <property type="entry name" value="LAMNOPPTDASE"/>
</dbReference>
<dbReference type="SUPFAM" id="SSF53187">
    <property type="entry name" value="Zn-dependent exopeptidases"/>
    <property type="match status" value="1"/>
</dbReference>
<dbReference type="Pfam" id="PF00883">
    <property type="entry name" value="Peptidase_M17"/>
    <property type="match status" value="1"/>
</dbReference>
<dbReference type="EC" id="3.4.13.23" evidence="11"/>
<gene>
    <name evidence="20" type="ORF">PACLA_8A072098</name>
</gene>
<dbReference type="CDD" id="cd00433">
    <property type="entry name" value="Peptidase_M17"/>
    <property type="match status" value="1"/>
</dbReference>
<evidence type="ECO:0000256" key="11">
    <source>
        <dbReference type="ARBA" id="ARBA00023625"/>
    </source>
</evidence>
<dbReference type="SUPFAM" id="SSF52949">
    <property type="entry name" value="Macro domain-like"/>
    <property type="match status" value="1"/>
</dbReference>
<dbReference type="InterPro" id="IPR023042">
    <property type="entry name" value="Peptidase_M17_leu_NH2_pept"/>
</dbReference>
<evidence type="ECO:0000256" key="7">
    <source>
        <dbReference type="ARBA" id="ARBA00022438"/>
    </source>
</evidence>
<comment type="catalytic activity">
    <reaction evidence="2">
        <text>Release of N-terminal proline from a peptide.</text>
        <dbReference type="EC" id="3.4.11.5"/>
    </reaction>
</comment>
<dbReference type="InterPro" id="IPR011356">
    <property type="entry name" value="Leucine_aapep/pepB"/>
</dbReference>
<evidence type="ECO:0000313" key="20">
    <source>
        <dbReference type="EMBL" id="CAB3981658.1"/>
    </source>
</evidence>
<evidence type="ECO:0000256" key="14">
    <source>
        <dbReference type="ARBA" id="ARBA00030997"/>
    </source>
</evidence>
<evidence type="ECO:0000256" key="18">
    <source>
        <dbReference type="ARBA" id="ARBA00047881"/>
    </source>
</evidence>
<reference evidence="20" key="1">
    <citation type="submission" date="2020-04" db="EMBL/GenBank/DDBJ databases">
        <authorList>
            <person name="Alioto T."/>
            <person name="Alioto T."/>
            <person name="Gomez Garrido J."/>
        </authorList>
    </citation>
    <scope>NUCLEOTIDE SEQUENCE</scope>
    <source>
        <strain evidence="20">A484AB</strain>
    </source>
</reference>
<comment type="similarity">
    <text evidence="3">Belongs to the peptidase M17 family.</text>
</comment>
<dbReference type="EC" id="3.4.11.1" evidence="4"/>
<accession>A0A7D9HEE0</accession>
<proteinExistence type="inferred from homology"/>
<comment type="catalytic activity">
    <reaction evidence="10">
        <text>an S-substituted L-cysteinylglycine + H2O = an S-substituted L-cysteine + glycine</text>
        <dbReference type="Rhea" id="RHEA:60444"/>
        <dbReference type="ChEBI" id="CHEBI:15377"/>
        <dbReference type="ChEBI" id="CHEBI:57305"/>
        <dbReference type="ChEBI" id="CHEBI:58717"/>
        <dbReference type="ChEBI" id="CHEBI:143103"/>
        <dbReference type="EC" id="3.4.13.23"/>
    </reaction>
    <physiologicalReaction direction="left-to-right" evidence="10">
        <dbReference type="Rhea" id="RHEA:60445"/>
    </physiologicalReaction>
</comment>
<evidence type="ECO:0000256" key="15">
    <source>
        <dbReference type="ARBA" id="ARBA00031564"/>
    </source>
</evidence>
<organism evidence="20 21">
    <name type="scientific">Paramuricea clavata</name>
    <name type="common">Red gorgonian</name>
    <name type="synonym">Violescent sea-whip</name>
    <dbReference type="NCBI Taxonomy" id="317549"/>
    <lineage>
        <taxon>Eukaryota</taxon>
        <taxon>Metazoa</taxon>
        <taxon>Cnidaria</taxon>
        <taxon>Anthozoa</taxon>
        <taxon>Octocorallia</taxon>
        <taxon>Malacalcyonacea</taxon>
        <taxon>Plexauridae</taxon>
        <taxon>Paramuricea</taxon>
    </lineage>
</organism>
<dbReference type="PANTHER" id="PTHR11963">
    <property type="entry name" value="LEUCINE AMINOPEPTIDASE-RELATED"/>
    <property type="match status" value="1"/>
</dbReference>
<comment type="catalytic activity">
    <reaction evidence="18">
        <text>S-benzyl-L-cysteinylglycine + H2O = S-benzyl-L-cysteine + glycine</text>
        <dbReference type="Rhea" id="RHEA:62568"/>
        <dbReference type="ChEBI" id="CHEBI:15377"/>
        <dbReference type="ChEBI" id="CHEBI:57305"/>
        <dbReference type="ChEBI" id="CHEBI:145802"/>
        <dbReference type="ChEBI" id="CHEBI:145803"/>
    </reaction>
    <physiologicalReaction direction="left-to-right" evidence="18">
        <dbReference type="Rhea" id="RHEA:62569"/>
    </physiologicalReaction>
</comment>
<evidence type="ECO:0000256" key="4">
    <source>
        <dbReference type="ARBA" id="ARBA00012565"/>
    </source>
</evidence>
<dbReference type="EMBL" id="CACRXK020000414">
    <property type="protein sequence ID" value="CAB3981658.1"/>
    <property type="molecule type" value="Genomic_DNA"/>
</dbReference>
<comment type="function">
    <text evidence="17">Cytosolic metallopeptidase that catalyzes the removal of unsubstituted N-terminal hydrophobic amino acids from various peptides. The presence of Zn(2+) ions is essential for the peptidase activity, and the association with other cofactors can modulate the substrate spectificity of the enzyme. For instance, in the presence of Mn(2+), it displays a specific Cys-Gly hydrolyzing activity of Cys-Gly-S-conjugates. Involved in the metabolism of glutathione and in the degradation of glutathione S-conjugates, which may play a role in the control of the cell redox status.</text>
</comment>
<keyword evidence="8" id="KW-0645">Protease</keyword>
<evidence type="ECO:0000256" key="1">
    <source>
        <dbReference type="ARBA" id="ARBA00000135"/>
    </source>
</evidence>
<feature type="non-terminal residue" evidence="20">
    <location>
        <position position="530"/>
    </location>
</feature>
<dbReference type="EC" id="3.4.11.5" evidence="5"/>
<dbReference type="InterPro" id="IPR008283">
    <property type="entry name" value="Peptidase_M17_N"/>
</dbReference>
<evidence type="ECO:0000256" key="3">
    <source>
        <dbReference type="ARBA" id="ARBA00009528"/>
    </source>
</evidence>
<keyword evidence="7 20" id="KW-0031">Aminopeptidase</keyword>
<dbReference type="GO" id="GO:0005737">
    <property type="term" value="C:cytoplasm"/>
    <property type="evidence" value="ECO:0007669"/>
    <property type="project" value="InterPro"/>
</dbReference>
<evidence type="ECO:0000256" key="13">
    <source>
        <dbReference type="ARBA" id="ARBA00030930"/>
    </source>
</evidence>
<evidence type="ECO:0000256" key="5">
    <source>
        <dbReference type="ARBA" id="ARBA00012568"/>
    </source>
</evidence>
<sequence>MIYRVVLQAGVARNAILSRFIGSTGYSNWRRFLCSSVQSLANKTNGSKPGLIVGVYESEHNQVELTNVGKVIDERTDGKLSENLLIGQKKFNVGKSRLFYNIDEDYPVIAAVSIGKKQIKQNDLEYVNERKENLRQAAAAGVRSLRDVDVKSIEVDPCNDAKAMAEGASLSKFVFDRLKQEDKKQGPVTINALGHSGSSSIKHDWEEGCSLGGGQNFARELMETPANLLTPRLFTEKVAERLSRLSSIEVIVREKAWIEEMKMGAFLSVAKGSCELPYLLEMKYFGASSKDDAPLVLVGKGITFDSGGISIKPAAGMSLMKGDMGGAATVTGALETIAKLKLPLNVIAVTALCENMPSGSANKPGDVVTAMNGKTIEIENTDAEGRLILADALTYSHSFNPRSLVNIATLTGAIDVALGAGAAGVYSNSDELWTHLEKAAYTSGDRVWRMPLFKLYNKQVQSDWADLINLGKKPRAGGSCTAAAFLKEFVTSDSWAHLDIAGVMANSDEVPYLGKGMSGRPTRTLVELAS</sequence>
<dbReference type="InterPro" id="IPR000819">
    <property type="entry name" value="Peptidase_M17_C"/>
</dbReference>
<evidence type="ECO:0000256" key="9">
    <source>
        <dbReference type="ARBA" id="ARBA00022801"/>
    </source>
</evidence>
<dbReference type="GO" id="GO:0070006">
    <property type="term" value="F:metalloaminopeptidase activity"/>
    <property type="evidence" value="ECO:0007669"/>
    <property type="project" value="InterPro"/>
</dbReference>
<dbReference type="AlphaFoldDB" id="A0A7D9HEE0"/>
<dbReference type="NCBIfam" id="NF002074">
    <property type="entry name" value="PRK00913.1-4"/>
    <property type="match status" value="1"/>
</dbReference>
<comment type="catalytic activity">
    <reaction evidence="19">
        <text>L-cysteinylglycine + H2O = L-cysteine + glycine</text>
        <dbReference type="Rhea" id="RHEA:28783"/>
        <dbReference type="ChEBI" id="CHEBI:15377"/>
        <dbReference type="ChEBI" id="CHEBI:35235"/>
        <dbReference type="ChEBI" id="CHEBI:57305"/>
        <dbReference type="ChEBI" id="CHEBI:61694"/>
    </reaction>
    <physiologicalReaction direction="left-to-right" evidence="19">
        <dbReference type="Rhea" id="RHEA:28784"/>
    </physiologicalReaction>
</comment>
<dbReference type="InterPro" id="IPR043472">
    <property type="entry name" value="Macro_dom-like"/>
</dbReference>
<evidence type="ECO:0000256" key="17">
    <source>
        <dbReference type="ARBA" id="ARBA00045966"/>
    </source>
</evidence>
<dbReference type="GO" id="GO:0006508">
    <property type="term" value="P:proteolysis"/>
    <property type="evidence" value="ECO:0007669"/>
    <property type="project" value="UniProtKB-KW"/>
</dbReference>
<dbReference type="Gene3D" id="3.40.630.10">
    <property type="entry name" value="Zn peptidases"/>
    <property type="match status" value="1"/>
</dbReference>
<dbReference type="Gene3D" id="3.40.220.10">
    <property type="entry name" value="Leucine Aminopeptidase, subunit E, domain 1"/>
    <property type="match status" value="1"/>
</dbReference>
<comment type="caution">
    <text evidence="20">The sequence shown here is derived from an EMBL/GenBank/DDBJ whole genome shotgun (WGS) entry which is preliminary data.</text>
</comment>
<dbReference type="PANTHER" id="PTHR11963:SF23">
    <property type="entry name" value="CYTOSOL AMINOPEPTIDASE"/>
    <property type="match status" value="1"/>
</dbReference>
<protein>
    <recommendedName>
        <fullName evidence="6">Cytosol aminopeptidase</fullName>
        <ecNumber evidence="4">3.4.11.1</ecNumber>
        <ecNumber evidence="5">3.4.11.5</ecNumber>
        <ecNumber evidence="11">3.4.13.23</ecNumber>
    </recommendedName>
    <alternativeName>
        <fullName evidence="14">Cysteinylglycine-S-conjugate dipeptidase</fullName>
    </alternativeName>
    <alternativeName>
        <fullName evidence="15">Leucine aminopeptidase 3</fullName>
    </alternativeName>
    <alternativeName>
        <fullName evidence="16">Leucyl aminopeptidase</fullName>
    </alternativeName>
    <alternativeName>
        <fullName evidence="13">Proline aminopeptidase</fullName>
    </alternativeName>
    <alternativeName>
        <fullName evidence="12">Prolyl aminopeptidase</fullName>
    </alternativeName>
</protein>
<dbReference type="OrthoDB" id="412814at2759"/>
<dbReference type="PROSITE" id="PS00631">
    <property type="entry name" value="CYTOSOL_AP"/>
    <property type="match status" value="1"/>
</dbReference>
<evidence type="ECO:0000256" key="6">
    <source>
        <dbReference type="ARBA" id="ARBA00014190"/>
    </source>
</evidence>
<dbReference type="GO" id="GO:0030145">
    <property type="term" value="F:manganese ion binding"/>
    <property type="evidence" value="ECO:0007669"/>
    <property type="project" value="InterPro"/>
</dbReference>
<evidence type="ECO:0000256" key="19">
    <source>
        <dbReference type="ARBA" id="ARBA00049107"/>
    </source>
</evidence>
<dbReference type="Proteomes" id="UP001152795">
    <property type="component" value="Unassembled WGS sequence"/>
</dbReference>
<name>A0A7D9HEE0_PARCT</name>
<comment type="catalytic activity">
    <reaction evidence="1">
        <text>Release of an N-terminal amino acid, Xaa-|-Yaa-, in which Xaa is preferably Leu, but may be other amino acids including Pro although not Arg or Lys, and Yaa may be Pro. Amino acid amides and methyl esters are also readily hydrolyzed, but rates on arylamides are exceedingly low.</text>
        <dbReference type="EC" id="3.4.11.1"/>
    </reaction>
</comment>
<evidence type="ECO:0000256" key="16">
    <source>
        <dbReference type="ARBA" id="ARBA00033172"/>
    </source>
</evidence>
<keyword evidence="21" id="KW-1185">Reference proteome</keyword>
<evidence type="ECO:0000256" key="10">
    <source>
        <dbReference type="ARBA" id="ARBA00023511"/>
    </source>
</evidence>
<dbReference type="Pfam" id="PF02789">
    <property type="entry name" value="Peptidase_M17_N"/>
    <property type="match status" value="1"/>
</dbReference>
<evidence type="ECO:0000256" key="2">
    <source>
        <dbReference type="ARBA" id="ARBA00001585"/>
    </source>
</evidence>
<dbReference type="HAMAP" id="MF_00181">
    <property type="entry name" value="Cytosol_peptidase_M17"/>
    <property type="match status" value="1"/>
</dbReference>